<reference evidence="1 2" key="1">
    <citation type="journal article" date="2019" name="Nat. Med.">
        <title>A library of human gut bacterial isolates paired with longitudinal multiomics data enables mechanistic microbiome research.</title>
        <authorList>
            <person name="Poyet M."/>
            <person name="Groussin M."/>
            <person name="Gibbons S.M."/>
            <person name="Avila-Pacheco J."/>
            <person name="Jiang X."/>
            <person name="Kearney S.M."/>
            <person name="Perrotta A.R."/>
            <person name="Berdy B."/>
            <person name="Zhao S."/>
            <person name="Lieberman T.D."/>
            <person name="Swanson P.K."/>
            <person name="Smith M."/>
            <person name="Roesemann S."/>
            <person name="Alexander J.E."/>
            <person name="Rich S.A."/>
            <person name="Livny J."/>
            <person name="Vlamakis H."/>
            <person name="Clish C."/>
            <person name="Bullock K."/>
            <person name="Deik A."/>
            <person name="Scott J."/>
            <person name="Pierce K.A."/>
            <person name="Xavier R.J."/>
            <person name="Alm E.J."/>
        </authorList>
    </citation>
    <scope>NUCLEOTIDE SEQUENCE [LARGE SCALE GENOMIC DNA]</scope>
    <source>
        <strain evidence="1 2">BIOML-A2</strain>
    </source>
</reference>
<dbReference type="EMBL" id="VVXK01000001">
    <property type="protein sequence ID" value="KAA2371950.1"/>
    <property type="molecule type" value="Genomic_DNA"/>
</dbReference>
<dbReference type="Proteomes" id="UP000323567">
    <property type="component" value="Unassembled WGS sequence"/>
</dbReference>
<gene>
    <name evidence="1" type="ORF">F2Y13_00320</name>
</gene>
<dbReference type="RefSeq" id="WP_147619427.1">
    <property type="nucleotide sequence ID" value="NZ_CATYVA010000002.1"/>
</dbReference>
<proteinExistence type="predicted"/>
<accession>A0A5B3GEN5</accession>
<evidence type="ECO:0000313" key="2">
    <source>
        <dbReference type="Proteomes" id="UP000323567"/>
    </source>
</evidence>
<organism evidence="1 2">
    <name type="scientific">Alistipes shahii</name>
    <dbReference type="NCBI Taxonomy" id="328814"/>
    <lineage>
        <taxon>Bacteria</taxon>
        <taxon>Pseudomonadati</taxon>
        <taxon>Bacteroidota</taxon>
        <taxon>Bacteroidia</taxon>
        <taxon>Bacteroidales</taxon>
        <taxon>Rikenellaceae</taxon>
        <taxon>Alistipes</taxon>
    </lineage>
</organism>
<comment type="caution">
    <text evidence="1">The sequence shown here is derived from an EMBL/GenBank/DDBJ whole genome shotgun (WGS) entry which is preliminary data.</text>
</comment>
<name>A0A5B3GEN5_9BACT</name>
<protein>
    <submittedName>
        <fullName evidence="1">Uncharacterized protein</fullName>
    </submittedName>
</protein>
<dbReference type="AlphaFoldDB" id="A0A5B3GEN5"/>
<sequence length="124" mass="14646">MYVSEHLKWRILIAQALKSFHFERENANRNLKRVFETFGKYLLGTTYDTFLNYLNKEKYDISKLKLPPYILIALKLLDAIRLACDRLHARRPNASWTLTAIVEEVLAVVREKETEHPGRKTRVD</sequence>
<evidence type="ECO:0000313" key="1">
    <source>
        <dbReference type="EMBL" id="KAA2371950.1"/>
    </source>
</evidence>